<evidence type="ECO:0000313" key="2">
    <source>
        <dbReference type="EMBL" id="RVW60630.1"/>
    </source>
</evidence>
<evidence type="ECO:0000259" key="1">
    <source>
        <dbReference type="Pfam" id="PF13952"/>
    </source>
</evidence>
<comment type="caution">
    <text evidence="2">The sequence shown here is derived from an EMBL/GenBank/DDBJ whole genome shotgun (WGS) entry which is preliminary data.</text>
</comment>
<reference evidence="2 3" key="1">
    <citation type="journal article" date="2018" name="PLoS Genet.">
        <title>Population sequencing reveals clonal diversity and ancestral inbreeding in the grapevine cultivar Chardonnay.</title>
        <authorList>
            <person name="Roach M.J."/>
            <person name="Johnson D.L."/>
            <person name="Bohlmann J."/>
            <person name="van Vuuren H.J."/>
            <person name="Jones S.J."/>
            <person name="Pretorius I.S."/>
            <person name="Schmidt S.A."/>
            <person name="Borneman A.R."/>
        </authorList>
    </citation>
    <scope>NUCLEOTIDE SEQUENCE [LARGE SCALE GENOMIC DNA]</scope>
    <source>
        <strain evidence="3">cv. Chardonnay</strain>
        <tissue evidence="2">Leaf</tissue>
    </source>
</reference>
<proteinExistence type="predicted"/>
<dbReference type="AlphaFoldDB" id="A0A438FMA1"/>
<dbReference type="EMBL" id="QGNW01000848">
    <property type="protein sequence ID" value="RVW60630.1"/>
    <property type="molecule type" value="Genomic_DNA"/>
</dbReference>
<dbReference type="Pfam" id="PF13952">
    <property type="entry name" value="DUF4216"/>
    <property type="match status" value="1"/>
</dbReference>
<dbReference type="Proteomes" id="UP000288805">
    <property type="component" value="Unassembled WGS sequence"/>
</dbReference>
<dbReference type="PANTHER" id="PTHR48258">
    <property type="entry name" value="DUF4218 DOMAIN-CONTAINING PROTEIN-RELATED"/>
    <property type="match status" value="1"/>
</dbReference>
<accession>A0A438FMA1</accession>
<feature type="domain" description="DUF4216" evidence="1">
    <location>
        <begin position="62"/>
        <end position="104"/>
    </location>
</feature>
<name>A0A438FMA1_VITVI</name>
<organism evidence="2 3">
    <name type="scientific">Vitis vinifera</name>
    <name type="common">Grape</name>
    <dbReference type="NCBI Taxonomy" id="29760"/>
    <lineage>
        <taxon>Eukaryota</taxon>
        <taxon>Viridiplantae</taxon>
        <taxon>Streptophyta</taxon>
        <taxon>Embryophyta</taxon>
        <taxon>Tracheophyta</taxon>
        <taxon>Spermatophyta</taxon>
        <taxon>Magnoliopsida</taxon>
        <taxon>eudicotyledons</taxon>
        <taxon>Gunneridae</taxon>
        <taxon>Pentapetalae</taxon>
        <taxon>rosids</taxon>
        <taxon>Vitales</taxon>
        <taxon>Vitaceae</taxon>
        <taxon>Viteae</taxon>
        <taxon>Vitis</taxon>
    </lineage>
</organism>
<sequence>MSFIAEYLSNVETIGIPSTSNIDQKVGASLFGGHTVKVDSNLWLQAHHYVLENTTIIQPYVEIQIFKCDWVDNKNGIRVDDLGFTLVDFSKIAYKLDPFILAPKLSKFSMYKMNFIQDGQLFYQLLNKTSWKGTRASFTLDGKSMRNCMLTMGKCFRSFKNMLTMVATGYTKIIDRNILWKKAMEKKDGTYDEVFILVVKKIVRKCQLAIGTKENVVAAGTIILECSVNFLVVVDASYKLNAPLSVPISNQITTIGDALGYQVLWPAQMVSLTTHPIQDSKKFKKQRNEETRLSSKDENPIDIKNFATLVGLLLKEGKLWFPKLEWGKQARKVGQGLLLID</sequence>
<protein>
    <recommendedName>
        <fullName evidence="1">DUF4216 domain-containing protein</fullName>
    </recommendedName>
</protein>
<dbReference type="InterPro" id="IPR025312">
    <property type="entry name" value="DUF4216"/>
</dbReference>
<gene>
    <name evidence="2" type="ORF">CK203_048850</name>
</gene>
<evidence type="ECO:0000313" key="3">
    <source>
        <dbReference type="Proteomes" id="UP000288805"/>
    </source>
</evidence>